<evidence type="ECO:0000313" key="2">
    <source>
        <dbReference type="Proteomes" id="UP000294697"/>
    </source>
</evidence>
<dbReference type="OrthoDB" id="9772736at2"/>
<dbReference type="RefSeq" id="WP_111572328.1">
    <property type="nucleotide sequence ID" value="NZ_QLME01000012.1"/>
</dbReference>
<accession>A0A4R7Z548</accession>
<sequence>MEGADANIDGTPGELTKRRYLNFSRGGAGLIWMEAIAVNESGRSNNKQYLDRLSFSDNDFHMLSDNELEDLKYDFLNAAKLAKKAGLENRPLVMIEKN</sequence>
<dbReference type="InterPro" id="IPR013785">
    <property type="entry name" value="Aldolase_TIM"/>
</dbReference>
<protein>
    <submittedName>
        <fullName evidence="1">Uncharacterized protein</fullName>
    </submittedName>
</protein>
<gene>
    <name evidence="1" type="ORF">C8C77_10918</name>
</gene>
<dbReference type="EMBL" id="SODA01000009">
    <property type="protein sequence ID" value="TDW04457.1"/>
    <property type="molecule type" value="Genomic_DNA"/>
</dbReference>
<dbReference type="SUPFAM" id="SSF51395">
    <property type="entry name" value="FMN-linked oxidoreductases"/>
    <property type="match status" value="1"/>
</dbReference>
<name>A0A4R7Z548_9FIRM</name>
<evidence type="ECO:0000313" key="1">
    <source>
        <dbReference type="EMBL" id="TDW04457.1"/>
    </source>
</evidence>
<dbReference type="AlphaFoldDB" id="A0A4R7Z548"/>
<comment type="caution">
    <text evidence="1">The sequence shown here is derived from an EMBL/GenBank/DDBJ whole genome shotgun (WGS) entry which is preliminary data.</text>
</comment>
<proteinExistence type="predicted"/>
<reference evidence="1 2" key="1">
    <citation type="submission" date="2019-03" db="EMBL/GenBank/DDBJ databases">
        <title>Subsurface microbial communities from deep shales in Ohio and West Virginia, USA.</title>
        <authorList>
            <person name="Wrighton K."/>
        </authorList>
    </citation>
    <scope>NUCLEOTIDE SEQUENCE [LARGE SCALE GENOMIC DNA]</scope>
    <source>
        <strain evidence="1 2">MSL9.2</strain>
    </source>
</reference>
<organism evidence="1 2">
    <name type="scientific">Halanaerobium saccharolyticum</name>
    <dbReference type="NCBI Taxonomy" id="43595"/>
    <lineage>
        <taxon>Bacteria</taxon>
        <taxon>Bacillati</taxon>
        <taxon>Bacillota</taxon>
        <taxon>Clostridia</taxon>
        <taxon>Halanaerobiales</taxon>
        <taxon>Halanaerobiaceae</taxon>
        <taxon>Halanaerobium</taxon>
    </lineage>
</organism>
<dbReference type="Gene3D" id="3.20.20.70">
    <property type="entry name" value="Aldolase class I"/>
    <property type="match status" value="1"/>
</dbReference>
<dbReference type="Proteomes" id="UP000294697">
    <property type="component" value="Unassembled WGS sequence"/>
</dbReference>